<feature type="transmembrane region" description="Helical" evidence="1">
    <location>
        <begin position="40"/>
        <end position="62"/>
    </location>
</feature>
<evidence type="ECO:0000313" key="5">
    <source>
        <dbReference type="Proteomes" id="UP001155145"/>
    </source>
</evidence>
<proteinExistence type="predicted"/>
<reference evidence="2" key="1">
    <citation type="submission" date="2021-10" db="EMBL/GenBank/DDBJ databases">
        <title>Novel species in genus Arthrobacter.</title>
        <authorList>
            <person name="Liu Y."/>
        </authorList>
    </citation>
    <scope>NUCLEOTIDE SEQUENCE</scope>
    <source>
        <strain evidence="2">Zg-Y462</strain>
        <strain evidence="4">zg-Y462</strain>
    </source>
</reference>
<keyword evidence="1" id="KW-1133">Transmembrane helix</keyword>
<keyword evidence="1" id="KW-0472">Membrane</keyword>
<organism evidence="2 5">
    <name type="scientific">Arthrobacter zhangbolii</name>
    <dbReference type="NCBI Taxonomy" id="2886936"/>
    <lineage>
        <taxon>Bacteria</taxon>
        <taxon>Bacillati</taxon>
        <taxon>Actinomycetota</taxon>
        <taxon>Actinomycetes</taxon>
        <taxon>Micrococcales</taxon>
        <taxon>Micrococcaceae</taxon>
        <taxon>Arthrobacter</taxon>
    </lineage>
</organism>
<dbReference type="Proteomes" id="UP001155145">
    <property type="component" value="Unassembled WGS sequence"/>
</dbReference>
<evidence type="ECO:0000313" key="2">
    <source>
        <dbReference type="EMBL" id="MCC3271809.1"/>
    </source>
</evidence>
<protein>
    <submittedName>
        <fullName evidence="2">Uncharacterized protein</fullName>
    </submittedName>
</protein>
<dbReference type="EMBL" id="JAJFZT010000001">
    <property type="protein sequence ID" value="MCC3271809.1"/>
    <property type="molecule type" value="Genomic_DNA"/>
</dbReference>
<dbReference type="EMBL" id="CP094984">
    <property type="protein sequence ID" value="UON93366.1"/>
    <property type="molecule type" value="Genomic_DNA"/>
</dbReference>
<evidence type="ECO:0000313" key="3">
    <source>
        <dbReference type="EMBL" id="UON93366.1"/>
    </source>
</evidence>
<feature type="transmembrane region" description="Helical" evidence="1">
    <location>
        <begin position="16"/>
        <end position="34"/>
    </location>
</feature>
<gene>
    <name evidence="2" type="ORF">LJ755_03580</name>
    <name evidence="3" type="ORF">MUK71_07115</name>
</gene>
<keyword evidence="1" id="KW-0812">Transmembrane</keyword>
<evidence type="ECO:0000313" key="4">
    <source>
        <dbReference type="Proteomes" id="UP000829758"/>
    </source>
</evidence>
<dbReference type="AlphaFoldDB" id="A0A9X1M5K8"/>
<sequence length="77" mass="8920">MSQEPAWSQKRAKRMVALLLSACVSFWLVILLPFDEPWNWLMAGLSLALAGAFVTLLARLALRQRDDYWRGQRNTDR</sequence>
<accession>A0A9X1M5K8</accession>
<keyword evidence="4" id="KW-1185">Reference proteome</keyword>
<evidence type="ECO:0000256" key="1">
    <source>
        <dbReference type="SAM" id="Phobius"/>
    </source>
</evidence>
<dbReference type="Proteomes" id="UP000829758">
    <property type="component" value="Chromosome"/>
</dbReference>
<name>A0A9X1M5K8_9MICC</name>
<dbReference type="RefSeq" id="WP_227902185.1">
    <property type="nucleotide sequence ID" value="NZ_CP094984.1"/>
</dbReference>